<dbReference type="SUPFAM" id="SSF52788">
    <property type="entry name" value="Phosphotyrosine protein phosphatases I"/>
    <property type="match status" value="1"/>
</dbReference>
<keyword evidence="7" id="KW-1185">Reference proteome</keyword>
<dbReference type="InterPro" id="IPR023485">
    <property type="entry name" value="Ptyr_pPase"/>
</dbReference>
<protein>
    <submittedName>
        <fullName evidence="6">Protein-tyrosine-phosphatase</fullName>
    </submittedName>
</protein>
<evidence type="ECO:0000256" key="3">
    <source>
        <dbReference type="ARBA" id="ARBA00022912"/>
    </source>
</evidence>
<dbReference type="PRINTS" id="PR00719">
    <property type="entry name" value="LMWPTPASE"/>
</dbReference>
<dbReference type="InterPro" id="IPR036196">
    <property type="entry name" value="Ptyr_pPase_sf"/>
</dbReference>
<reference evidence="6 7" key="1">
    <citation type="submission" date="2018-09" db="EMBL/GenBank/DDBJ databases">
        <title>Characterization of the phylogenetic diversity of five novel species belonging to the genus Bifidobacterium.</title>
        <authorList>
            <person name="Lugli G.A."/>
            <person name="Duranti S."/>
            <person name="Milani C."/>
        </authorList>
    </citation>
    <scope>NUCLEOTIDE SEQUENCE [LARGE SCALE GENOMIC DNA]</scope>
    <source>
        <strain evidence="6 7">2033B</strain>
    </source>
</reference>
<dbReference type="InterPro" id="IPR017867">
    <property type="entry name" value="Tyr_phospatase_low_mol_wt"/>
</dbReference>
<evidence type="ECO:0000256" key="1">
    <source>
        <dbReference type="ARBA" id="ARBA00011063"/>
    </source>
</evidence>
<dbReference type="Pfam" id="PF01451">
    <property type="entry name" value="LMWPc"/>
    <property type="match status" value="1"/>
</dbReference>
<evidence type="ECO:0000259" key="5">
    <source>
        <dbReference type="SMART" id="SM00226"/>
    </source>
</evidence>
<evidence type="ECO:0000313" key="6">
    <source>
        <dbReference type="EMBL" id="RSX58065.1"/>
    </source>
</evidence>
<accession>A0A430FVV6</accession>
<comment type="similarity">
    <text evidence="1">Belongs to the low molecular weight phosphotyrosine protein phosphatase family.</text>
</comment>
<dbReference type="AlphaFoldDB" id="A0A430FVV6"/>
<feature type="domain" description="Phosphotyrosine protein phosphatase I" evidence="5">
    <location>
        <begin position="23"/>
        <end position="206"/>
    </location>
</feature>
<proteinExistence type="inferred from homology"/>
<evidence type="ECO:0000256" key="2">
    <source>
        <dbReference type="ARBA" id="ARBA00022801"/>
    </source>
</evidence>
<dbReference type="PANTHER" id="PTHR11717">
    <property type="entry name" value="LOW MOLECULAR WEIGHT PROTEIN TYROSINE PHOSPHATASE"/>
    <property type="match status" value="1"/>
</dbReference>
<keyword evidence="2" id="KW-0378">Hydrolase</keyword>
<dbReference type="Proteomes" id="UP000287470">
    <property type="component" value="Unassembled WGS sequence"/>
</dbReference>
<dbReference type="EMBL" id="QXGK01000003">
    <property type="protein sequence ID" value="RSX58065.1"/>
    <property type="molecule type" value="Genomic_DNA"/>
</dbReference>
<gene>
    <name evidence="6" type="ORF">D2E24_0425</name>
</gene>
<name>A0A430FVV6_9BIFI</name>
<comment type="caution">
    <text evidence="6">The sequence shown here is derived from an EMBL/GenBank/DDBJ whole genome shotgun (WGS) entry which is preliminary data.</text>
</comment>
<dbReference type="GO" id="GO:0004725">
    <property type="term" value="F:protein tyrosine phosphatase activity"/>
    <property type="evidence" value="ECO:0007669"/>
    <property type="project" value="InterPro"/>
</dbReference>
<keyword evidence="3" id="KW-0904">Protein phosphatase</keyword>
<dbReference type="PANTHER" id="PTHR11717:SF31">
    <property type="entry name" value="LOW MOLECULAR WEIGHT PROTEIN-TYROSINE-PHOSPHATASE ETP-RELATED"/>
    <property type="match status" value="1"/>
</dbReference>
<dbReference type="SMART" id="SM00226">
    <property type="entry name" value="LMWPc"/>
    <property type="match status" value="1"/>
</dbReference>
<dbReference type="Gene3D" id="3.40.50.2300">
    <property type="match status" value="1"/>
</dbReference>
<dbReference type="InterPro" id="IPR050438">
    <property type="entry name" value="LMW_PTPase"/>
</dbReference>
<evidence type="ECO:0000256" key="4">
    <source>
        <dbReference type="PIRSR" id="PIRSR617867-1"/>
    </source>
</evidence>
<evidence type="ECO:0000313" key="7">
    <source>
        <dbReference type="Proteomes" id="UP000287470"/>
    </source>
</evidence>
<feature type="active site" evidence="4">
    <location>
        <position position="35"/>
    </location>
</feature>
<sequence length="209" mass="23116">MPPYPPSHPTESNPSETKGPVMTTIMFMCTGNQCRSPIGEFTMRRLLAERGIQGIDVTSAGILRYPAHPIDPSAAALLKADGNDPQAIDDFRSTVLTREMSAAADLILCFERGQIGELLSQYPTARARTFLFDDAVNACRSMKLNGYFDADTTTDARIQRLIDDTPLIRPFLPKARETTDPHRQPQEVFERVHGEITRGLVTIIDALAV</sequence>
<feature type="active site" description="Nucleophile" evidence="4">
    <location>
        <position position="29"/>
    </location>
</feature>
<organism evidence="6 7">
    <name type="scientific">Bifidobacterium samirii</name>
    <dbReference type="NCBI Taxonomy" id="2306974"/>
    <lineage>
        <taxon>Bacteria</taxon>
        <taxon>Bacillati</taxon>
        <taxon>Actinomycetota</taxon>
        <taxon>Actinomycetes</taxon>
        <taxon>Bifidobacteriales</taxon>
        <taxon>Bifidobacteriaceae</taxon>
        <taxon>Bifidobacterium</taxon>
    </lineage>
</organism>